<feature type="coiled-coil region" evidence="1">
    <location>
        <begin position="72"/>
        <end position="99"/>
    </location>
</feature>
<evidence type="ECO:0008006" key="5">
    <source>
        <dbReference type="Google" id="ProtNLM"/>
    </source>
</evidence>
<evidence type="ECO:0000313" key="3">
    <source>
        <dbReference type="EMBL" id="MDO2409256.1"/>
    </source>
</evidence>
<reference evidence="3 4" key="1">
    <citation type="submission" date="2023-06" db="EMBL/GenBank/DDBJ databases">
        <title>Campylobacter magnum sp. nov., isolated from cecal contents of domestic pigs (Sus scrofa domesticus).</title>
        <authorList>
            <person name="Papic B."/>
            <person name="Gruntar I."/>
        </authorList>
    </citation>
    <scope>NUCLEOTIDE SEQUENCE [LARGE SCALE GENOMIC DNA]</scope>
    <source>
        <strain evidence="4">34484-21</strain>
    </source>
</reference>
<dbReference type="RefSeq" id="WP_302244118.1">
    <property type="nucleotide sequence ID" value="NZ_JAULJQ010000004.1"/>
</dbReference>
<dbReference type="Proteomes" id="UP001171111">
    <property type="component" value="Unassembled WGS sequence"/>
</dbReference>
<keyword evidence="2" id="KW-0472">Membrane</keyword>
<sequence>MTKHPFTYSFIQPKLKPILSLFSLIWISLIGFISVVCLIVNFSIKILSYNLKEATNANQVSYDEYNRRIVIIKEHTKNLSEQQDEIESILATNQALKRSLQNIYDIVPDTVTLDFVKLDKNSLEIRGQTPSKEAFTLLMEAPLKSIFTKTKTTFYQLPNGWLNFTSISTSED</sequence>
<accession>A0ABT8TAG6</accession>
<dbReference type="EMBL" id="JAULJQ010000004">
    <property type="protein sequence ID" value="MDO2409256.1"/>
    <property type="molecule type" value="Genomic_DNA"/>
</dbReference>
<name>A0ABT8TAG6_9BACT</name>
<feature type="transmembrane region" description="Helical" evidence="2">
    <location>
        <begin position="20"/>
        <end position="42"/>
    </location>
</feature>
<protein>
    <recommendedName>
        <fullName evidence="5">PilN domain-containing protein</fullName>
    </recommendedName>
</protein>
<organism evidence="3 4">
    <name type="scientific">Campylobacter magnus</name>
    <dbReference type="NCBI Taxonomy" id="3026462"/>
    <lineage>
        <taxon>Bacteria</taxon>
        <taxon>Pseudomonadati</taxon>
        <taxon>Campylobacterota</taxon>
        <taxon>Epsilonproteobacteria</taxon>
        <taxon>Campylobacterales</taxon>
        <taxon>Campylobacteraceae</taxon>
        <taxon>Campylobacter</taxon>
    </lineage>
</organism>
<keyword evidence="4" id="KW-1185">Reference proteome</keyword>
<evidence type="ECO:0000313" key="4">
    <source>
        <dbReference type="Proteomes" id="UP001171111"/>
    </source>
</evidence>
<keyword evidence="1" id="KW-0175">Coiled coil</keyword>
<gene>
    <name evidence="3" type="ORF">Q2362_03965</name>
</gene>
<comment type="caution">
    <text evidence="3">The sequence shown here is derived from an EMBL/GenBank/DDBJ whole genome shotgun (WGS) entry which is preliminary data.</text>
</comment>
<keyword evidence="2" id="KW-0812">Transmembrane</keyword>
<keyword evidence="2" id="KW-1133">Transmembrane helix</keyword>
<proteinExistence type="predicted"/>
<evidence type="ECO:0000256" key="1">
    <source>
        <dbReference type="SAM" id="Coils"/>
    </source>
</evidence>
<evidence type="ECO:0000256" key="2">
    <source>
        <dbReference type="SAM" id="Phobius"/>
    </source>
</evidence>